<dbReference type="STRING" id="49186.SAMN05421647_10485"/>
<dbReference type="InterPro" id="IPR038444">
    <property type="entry name" value="DUF465_sf"/>
</dbReference>
<dbReference type="AlphaFoldDB" id="A0A1N6S8B6"/>
<dbReference type="Proteomes" id="UP000186895">
    <property type="component" value="Unassembled WGS sequence"/>
</dbReference>
<sequence length="79" mass="9760">MSIEHHDLVHELPEFRDQIHQLKMENDHFAKLFDEYHQLTKDVERMEAEVEPVCTKTEEMYKRKRLQLKDELYSMLRDN</sequence>
<accession>A0A1N6S8B6</accession>
<dbReference type="Gene3D" id="6.10.280.50">
    <property type="match status" value="1"/>
</dbReference>
<evidence type="ECO:0000313" key="1">
    <source>
        <dbReference type="EMBL" id="SIQ37196.1"/>
    </source>
</evidence>
<gene>
    <name evidence="1" type="ORF">SAMN05421647_10485</name>
</gene>
<protein>
    <recommendedName>
        <fullName evidence="3">GTP-binding protein</fullName>
    </recommendedName>
</protein>
<evidence type="ECO:0008006" key="3">
    <source>
        <dbReference type="Google" id="ProtNLM"/>
    </source>
</evidence>
<organism evidence="1 2">
    <name type="scientific">Marinobacterium stanieri</name>
    <dbReference type="NCBI Taxonomy" id="49186"/>
    <lineage>
        <taxon>Bacteria</taxon>
        <taxon>Pseudomonadati</taxon>
        <taxon>Pseudomonadota</taxon>
        <taxon>Gammaproteobacteria</taxon>
        <taxon>Oceanospirillales</taxon>
        <taxon>Oceanospirillaceae</taxon>
        <taxon>Marinobacterium</taxon>
    </lineage>
</organism>
<proteinExistence type="predicted"/>
<dbReference type="EMBL" id="FTMN01000004">
    <property type="protein sequence ID" value="SIQ37196.1"/>
    <property type="molecule type" value="Genomic_DNA"/>
</dbReference>
<reference evidence="1 2" key="1">
    <citation type="submission" date="2017-01" db="EMBL/GenBank/DDBJ databases">
        <authorList>
            <person name="Mah S.A."/>
            <person name="Swanson W.J."/>
            <person name="Moy G.W."/>
            <person name="Vacquier V.D."/>
        </authorList>
    </citation>
    <scope>NUCLEOTIDE SEQUENCE [LARGE SCALE GENOMIC DNA]</scope>
    <source>
        <strain evidence="1 2">DSM 7027</strain>
    </source>
</reference>
<dbReference type="RefSeq" id="WP_010323875.1">
    <property type="nucleotide sequence ID" value="NZ_FTMN01000004.1"/>
</dbReference>
<evidence type="ECO:0000313" key="2">
    <source>
        <dbReference type="Proteomes" id="UP000186895"/>
    </source>
</evidence>
<dbReference type="eggNOG" id="COG2841">
    <property type="taxonomic scope" value="Bacteria"/>
</dbReference>
<dbReference type="InterPro" id="IPR007420">
    <property type="entry name" value="DUF465"/>
</dbReference>
<dbReference type="Pfam" id="PF04325">
    <property type="entry name" value="DUF465"/>
    <property type="match status" value="1"/>
</dbReference>
<keyword evidence="2" id="KW-1185">Reference proteome</keyword>
<name>A0A1N6S8B6_9GAMM</name>